<reference evidence="10 11" key="1">
    <citation type="submission" date="2019-10" db="EMBL/GenBank/DDBJ databases">
        <title>Lysobacter alkalisoli sp. nov., isolated from saline-alkaline soil.</title>
        <authorList>
            <person name="Sun J.-Q."/>
        </authorList>
    </citation>
    <scope>NUCLEOTIDE SEQUENCE [LARGE SCALE GENOMIC DNA]</scope>
    <source>
        <strain evidence="10 11">KCTC 42381</strain>
    </source>
</reference>
<keyword evidence="5" id="KW-0808">Transferase</keyword>
<organism evidence="10 11">
    <name type="scientific">Marilutibacter maris</name>
    <dbReference type="NCBI Taxonomy" id="1605891"/>
    <lineage>
        <taxon>Bacteria</taxon>
        <taxon>Pseudomonadati</taxon>
        <taxon>Pseudomonadota</taxon>
        <taxon>Gammaproteobacteria</taxon>
        <taxon>Lysobacterales</taxon>
        <taxon>Lysobacteraceae</taxon>
        <taxon>Marilutibacter</taxon>
    </lineage>
</organism>
<dbReference type="PANTHER" id="PTHR44936:SF10">
    <property type="entry name" value="SENSOR PROTEIN RSTB"/>
    <property type="match status" value="1"/>
</dbReference>
<comment type="catalytic activity">
    <reaction evidence="1">
        <text>ATP + protein L-histidine = ADP + protein N-phospho-L-histidine.</text>
        <dbReference type="EC" id="2.7.13.3"/>
    </reaction>
</comment>
<keyword evidence="8" id="KW-0067">ATP-binding</keyword>
<dbReference type="GO" id="GO:0000155">
    <property type="term" value="F:phosphorelay sensor kinase activity"/>
    <property type="evidence" value="ECO:0007669"/>
    <property type="project" value="InterPro"/>
</dbReference>
<dbReference type="EMBL" id="VICD02000105">
    <property type="protein sequence ID" value="KAB8192523.1"/>
    <property type="molecule type" value="Genomic_DNA"/>
</dbReference>
<dbReference type="InterPro" id="IPR005467">
    <property type="entry name" value="His_kinase_dom"/>
</dbReference>
<evidence type="ECO:0000256" key="5">
    <source>
        <dbReference type="ARBA" id="ARBA00022679"/>
    </source>
</evidence>
<feature type="domain" description="Histidine kinase" evidence="9">
    <location>
        <begin position="203"/>
        <end position="404"/>
    </location>
</feature>
<dbReference type="InterPro" id="IPR050980">
    <property type="entry name" value="2C_sensor_his_kinase"/>
</dbReference>
<comment type="caution">
    <text evidence="10">The sequence shown here is derived from an EMBL/GenBank/DDBJ whole genome shotgun (WGS) entry which is preliminary data.</text>
</comment>
<evidence type="ECO:0000313" key="11">
    <source>
        <dbReference type="Proteomes" id="UP000320431"/>
    </source>
</evidence>
<dbReference type="PANTHER" id="PTHR44936">
    <property type="entry name" value="SENSOR PROTEIN CREC"/>
    <property type="match status" value="1"/>
</dbReference>
<dbReference type="InterPro" id="IPR003661">
    <property type="entry name" value="HisK_dim/P_dom"/>
</dbReference>
<proteinExistence type="predicted"/>
<evidence type="ECO:0000313" key="10">
    <source>
        <dbReference type="EMBL" id="KAB8192523.1"/>
    </source>
</evidence>
<dbReference type="SUPFAM" id="SSF47384">
    <property type="entry name" value="Homodimeric domain of signal transducing histidine kinase"/>
    <property type="match status" value="1"/>
</dbReference>
<dbReference type="Pfam" id="PF25323">
    <property type="entry name" value="6TM_PilS"/>
    <property type="match status" value="1"/>
</dbReference>
<evidence type="ECO:0000256" key="7">
    <source>
        <dbReference type="ARBA" id="ARBA00022777"/>
    </source>
</evidence>
<dbReference type="PROSITE" id="PS50109">
    <property type="entry name" value="HIS_KIN"/>
    <property type="match status" value="1"/>
</dbReference>
<evidence type="ECO:0000256" key="3">
    <source>
        <dbReference type="ARBA" id="ARBA00012438"/>
    </source>
</evidence>
<dbReference type="Proteomes" id="UP000320431">
    <property type="component" value="Unassembled WGS sequence"/>
</dbReference>
<evidence type="ECO:0000256" key="6">
    <source>
        <dbReference type="ARBA" id="ARBA00022741"/>
    </source>
</evidence>
<evidence type="ECO:0000256" key="8">
    <source>
        <dbReference type="ARBA" id="ARBA00022840"/>
    </source>
</evidence>
<dbReference type="Gene3D" id="3.30.565.10">
    <property type="entry name" value="Histidine kinase-like ATPase, C-terminal domain"/>
    <property type="match status" value="1"/>
</dbReference>
<evidence type="ECO:0000259" key="9">
    <source>
        <dbReference type="PROSITE" id="PS50109"/>
    </source>
</evidence>
<gene>
    <name evidence="10" type="ORF">FKV24_007130</name>
</gene>
<dbReference type="GO" id="GO:0005886">
    <property type="term" value="C:plasma membrane"/>
    <property type="evidence" value="ECO:0007669"/>
    <property type="project" value="UniProtKB-SubCell"/>
</dbReference>
<name>A0A508AS68_9GAMM</name>
<comment type="subcellular location">
    <subcellularLocation>
        <location evidence="2">Cell membrane</location>
        <topology evidence="2">Multi-pass membrane protein</topology>
    </subcellularLocation>
</comment>
<dbReference type="GO" id="GO:0005524">
    <property type="term" value="F:ATP binding"/>
    <property type="evidence" value="ECO:0007669"/>
    <property type="project" value="UniProtKB-KW"/>
</dbReference>
<keyword evidence="4" id="KW-1003">Cell membrane</keyword>
<keyword evidence="7 10" id="KW-0418">Kinase</keyword>
<accession>A0A508AS68</accession>
<evidence type="ECO:0000256" key="4">
    <source>
        <dbReference type="ARBA" id="ARBA00022475"/>
    </source>
</evidence>
<dbReference type="EC" id="2.7.13.3" evidence="3"/>
<evidence type="ECO:0000256" key="1">
    <source>
        <dbReference type="ARBA" id="ARBA00000085"/>
    </source>
</evidence>
<keyword evidence="6" id="KW-0547">Nucleotide-binding</keyword>
<evidence type="ECO:0000256" key="2">
    <source>
        <dbReference type="ARBA" id="ARBA00004651"/>
    </source>
</evidence>
<dbReference type="SUPFAM" id="SSF55874">
    <property type="entry name" value="ATPase domain of HSP90 chaperone/DNA topoisomerase II/histidine kinase"/>
    <property type="match status" value="1"/>
</dbReference>
<dbReference type="Pfam" id="PF02518">
    <property type="entry name" value="HATPase_c"/>
    <property type="match status" value="1"/>
</dbReference>
<dbReference type="AlphaFoldDB" id="A0A508AS68"/>
<dbReference type="Gene3D" id="1.10.287.130">
    <property type="match status" value="1"/>
</dbReference>
<dbReference type="RefSeq" id="WP_141481888.1">
    <property type="nucleotide sequence ID" value="NZ_VICD02000105.1"/>
</dbReference>
<protein>
    <recommendedName>
        <fullName evidence="3">histidine kinase</fullName>
        <ecNumber evidence="3">2.7.13.3</ecNumber>
    </recommendedName>
</protein>
<sequence>MSAAPASFLRTLCTLRWYAVAGQALSIALSTVALEIALPAPPLWGGVAALALFNVWASRVARRPTAAPATVFSHMLVDIAVLAWLVAWSGGIANPFSSMLLIPIALAAPALPPRWVWATAAACLLGFALATLLARPLPHLHGDAFNLHLWGMAVNFVVSAAVVLFFSLRLVSALRRQERELALLRERFARNEGIVALATHAAAVAHELNTPLATMTLLADEIAEEAGGREPDIAADATTLRALIDQCRDRVRALASPADPGHAPGVRLGDVVERWQLVRPEVSLMLDDRLPPQLRVEAAVGHLLQALLNNAADAGHAAGRERVELRLDADLERGWLSGEVRDHGDGFDEALPFAPDGLFRSSKPDGMGVGLALSHATVDRLGGHLSMRHAEPGLRVRFELPVEPPAQRPLREPSR</sequence>
<dbReference type="SMART" id="SM00388">
    <property type="entry name" value="HisKA"/>
    <property type="match status" value="1"/>
</dbReference>
<dbReference type="InterPro" id="IPR003594">
    <property type="entry name" value="HATPase_dom"/>
</dbReference>
<dbReference type="SMART" id="SM00387">
    <property type="entry name" value="HATPase_c"/>
    <property type="match status" value="1"/>
</dbReference>
<dbReference type="InterPro" id="IPR036890">
    <property type="entry name" value="HATPase_C_sf"/>
</dbReference>
<keyword evidence="4" id="KW-0472">Membrane</keyword>
<dbReference type="InterPro" id="IPR036097">
    <property type="entry name" value="HisK_dim/P_sf"/>
</dbReference>